<name>A0A0G1RHT6_9BACT</name>
<accession>A0A0G1RHT6</accession>
<evidence type="ECO:0000313" key="1">
    <source>
        <dbReference type="EMBL" id="KKU20500.1"/>
    </source>
</evidence>
<protein>
    <submittedName>
        <fullName evidence="1">Uncharacterized protein</fullName>
    </submittedName>
</protein>
<gene>
    <name evidence="1" type="ORF">UX31_C0038G0003</name>
</gene>
<dbReference type="EMBL" id="LCLS01000038">
    <property type="protein sequence ID" value="KKU20500.1"/>
    <property type="molecule type" value="Genomic_DNA"/>
</dbReference>
<organism evidence="1 2">
    <name type="scientific">Candidatus Nomurabacteria bacterium GW2011_GWA1_46_11</name>
    <dbReference type="NCBI Taxonomy" id="1618732"/>
    <lineage>
        <taxon>Bacteria</taxon>
        <taxon>Candidatus Nomuraibacteriota</taxon>
    </lineage>
</organism>
<comment type="caution">
    <text evidence="1">The sequence shown here is derived from an EMBL/GenBank/DDBJ whole genome shotgun (WGS) entry which is preliminary data.</text>
</comment>
<reference evidence="1 2" key="1">
    <citation type="journal article" date="2015" name="Nature">
        <title>rRNA introns, odd ribosomes, and small enigmatic genomes across a large radiation of phyla.</title>
        <authorList>
            <person name="Brown C.T."/>
            <person name="Hug L.A."/>
            <person name="Thomas B.C."/>
            <person name="Sharon I."/>
            <person name="Castelle C.J."/>
            <person name="Singh A."/>
            <person name="Wilkins M.J."/>
            <person name="Williams K.H."/>
            <person name="Banfield J.F."/>
        </authorList>
    </citation>
    <scope>NUCLEOTIDE SEQUENCE [LARGE SCALE GENOMIC DNA]</scope>
</reference>
<evidence type="ECO:0000313" key="2">
    <source>
        <dbReference type="Proteomes" id="UP000034107"/>
    </source>
</evidence>
<proteinExistence type="predicted"/>
<sequence length="74" mass="8435">MNFPMGLDKEFVKCLNGNVNVKSLLQALGLGKLARDKSSRVSPIVRERERFEAEVREQFKKLKEKGISIPVFTL</sequence>
<dbReference type="Proteomes" id="UP000034107">
    <property type="component" value="Unassembled WGS sequence"/>
</dbReference>
<dbReference type="AlphaFoldDB" id="A0A0G1RHT6"/>